<proteinExistence type="predicted"/>
<dbReference type="HOGENOM" id="CLU_2488061_0_0_1"/>
<organism evidence="2">
    <name type="scientific">Albugo laibachii Nc14</name>
    <dbReference type="NCBI Taxonomy" id="890382"/>
    <lineage>
        <taxon>Eukaryota</taxon>
        <taxon>Sar</taxon>
        <taxon>Stramenopiles</taxon>
        <taxon>Oomycota</taxon>
        <taxon>Peronosporomycetes</taxon>
        <taxon>Albuginales</taxon>
        <taxon>Albuginaceae</taxon>
        <taxon>Albugo</taxon>
    </lineage>
</organism>
<evidence type="ECO:0000256" key="1">
    <source>
        <dbReference type="SAM" id="MobiDB-lite"/>
    </source>
</evidence>
<sequence>MVDPACTSNGHYDPIRDELQSANHEPFIRAKALLNGYWKLIREQDQNRSFIKSQHNAHRPNIDRPFLSGVSTSVAPSQVPIATESSG</sequence>
<feature type="region of interest" description="Disordered" evidence="1">
    <location>
        <begin position="52"/>
        <end position="87"/>
    </location>
</feature>
<dbReference type="EMBL" id="FR824115">
    <property type="protein sequence ID" value="CCA19418.1"/>
    <property type="molecule type" value="Genomic_DNA"/>
</dbReference>
<dbReference type="AlphaFoldDB" id="F0WDZ0"/>
<protein>
    <submittedName>
        <fullName evidence="2">AlNc14C70G4858 protein</fullName>
    </submittedName>
</protein>
<gene>
    <name evidence="2" type="primary">AlNc14C70G4858</name>
    <name evidence="2" type="ORF">ALNC14_055610</name>
</gene>
<accession>F0WDZ0</accession>
<reference evidence="2" key="2">
    <citation type="submission" date="2011-02" db="EMBL/GenBank/DDBJ databases">
        <authorList>
            <person name="MacLean D."/>
        </authorList>
    </citation>
    <scope>NUCLEOTIDE SEQUENCE</scope>
</reference>
<evidence type="ECO:0000313" key="2">
    <source>
        <dbReference type="EMBL" id="CCA19418.1"/>
    </source>
</evidence>
<reference evidence="2" key="1">
    <citation type="journal article" date="2011" name="PLoS Biol.">
        <title>Gene gain and loss during evolution of obligate parasitism in the white rust pathogen of Arabidopsis thaliana.</title>
        <authorList>
            <person name="Kemen E."/>
            <person name="Gardiner A."/>
            <person name="Schultz-Larsen T."/>
            <person name="Kemen A.C."/>
            <person name="Balmuth A.L."/>
            <person name="Robert-Seilaniantz A."/>
            <person name="Bailey K."/>
            <person name="Holub E."/>
            <person name="Studholme D.J."/>
            <person name="Maclean D."/>
            <person name="Jones J.D."/>
        </authorList>
    </citation>
    <scope>NUCLEOTIDE SEQUENCE</scope>
</reference>
<name>F0WDZ0_9STRA</name>